<dbReference type="SUPFAM" id="SSF57850">
    <property type="entry name" value="RING/U-box"/>
    <property type="match status" value="1"/>
</dbReference>
<reference evidence="12 13" key="1">
    <citation type="submission" date="2018-03" db="EMBL/GenBank/DDBJ databases">
        <authorList>
            <person name="Fogelqvist J."/>
        </authorList>
    </citation>
    <scope>NUCLEOTIDE SEQUENCE [LARGE SCALE GENOMIC DNA]</scope>
</reference>
<evidence type="ECO:0000313" key="12">
    <source>
        <dbReference type="EMBL" id="SPR02038.1"/>
    </source>
</evidence>
<keyword evidence="3" id="KW-0479">Metal-binding</keyword>
<keyword evidence="7 9" id="KW-0472">Membrane</keyword>
<dbReference type="PANTHER" id="PTHR45931">
    <property type="entry name" value="SI:CH211-59O9.10"/>
    <property type="match status" value="1"/>
</dbReference>
<feature type="chain" id="PRO_5018237479" description="RING-type domain-containing protein" evidence="10">
    <location>
        <begin position="17"/>
        <end position="303"/>
    </location>
</feature>
<dbReference type="InterPro" id="IPR013083">
    <property type="entry name" value="Znf_RING/FYVE/PHD"/>
</dbReference>
<dbReference type="AlphaFoldDB" id="A0A3P3YP92"/>
<dbReference type="SMART" id="SM00184">
    <property type="entry name" value="RING"/>
    <property type="match status" value="1"/>
</dbReference>
<evidence type="ECO:0000256" key="1">
    <source>
        <dbReference type="ARBA" id="ARBA00004370"/>
    </source>
</evidence>
<dbReference type="CDD" id="cd16454">
    <property type="entry name" value="RING-H2_PA-TM-RING"/>
    <property type="match status" value="1"/>
</dbReference>
<evidence type="ECO:0000313" key="13">
    <source>
        <dbReference type="Proteomes" id="UP000290189"/>
    </source>
</evidence>
<feature type="transmembrane region" description="Helical" evidence="9">
    <location>
        <begin position="181"/>
        <end position="203"/>
    </location>
</feature>
<evidence type="ECO:0000256" key="5">
    <source>
        <dbReference type="ARBA" id="ARBA00022833"/>
    </source>
</evidence>
<dbReference type="PANTHER" id="PTHR45931:SF3">
    <property type="entry name" value="RING ZINC FINGER-CONTAINING PROTEIN"/>
    <property type="match status" value="1"/>
</dbReference>
<keyword evidence="6 9" id="KW-1133">Transmembrane helix</keyword>
<comment type="subcellular location">
    <subcellularLocation>
        <location evidence="1">Membrane</location>
    </subcellularLocation>
</comment>
<geneLocation type="mitochondrion" evidence="12"/>
<keyword evidence="4 8" id="KW-0863">Zinc-finger</keyword>
<evidence type="ECO:0000256" key="3">
    <source>
        <dbReference type="ARBA" id="ARBA00022723"/>
    </source>
</evidence>
<keyword evidence="5" id="KW-0862">Zinc</keyword>
<dbReference type="Gene3D" id="3.30.40.10">
    <property type="entry name" value="Zinc/RING finger domain, C3HC4 (zinc finger)"/>
    <property type="match status" value="1"/>
</dbReference>
<dbReference type="PROSITE" id="PS50089">
    <property type="entry name" value="ZF_RING_2"/>
    <property type="match status" value="1"/>
</dbReference>
<keyword evidence="12" id="KW-0496">Mitochondrion</keyword>
<evidence type="ECO:0000256" key="2">
    <source>
        <dbReference type="ARBA" id="ARBA00022692"/>
    </source>
</evidence>
<sequence length="303" mass="32376">MSWLALAAVALRLASALIVFDNDGNPTIFPHATAEFGAVRGVYDVQGELDGAVGATSLFCDDADLGDGSRFVNRVAVARRGSCSFHSKAMRLQSMGAVAVVIGNDEGDHDLVSMATGDPDAAAHIVVPVVSVSRTTLQQLERAKSRGTPDNVPKAIVNDIGEVRRGPGAFFGKDGPAPLDIASFVAIALMILLPAGCVLLATVQCIKRSCSRRHVRRAVANLPVHAYDARDTRLHNETCAVCLEEFVPGEPLRALPCRHGFHVLCIDPWLREHSDLCPICKRSVRAKVGGRRRPPALHAQSPS</sequence>
<dbReference type="GO" id="GO:0006511">
    <property type="term" value="P:ubiquitin-dependent protein catabolic process"/>
    <property type="evidence" value="ECO:0007669"/>
    <property type="project" value="TreeGrafter"/>
</dbReference>
<dbReference type="GO" id="GO:0016020">
    <property type="term" value="C:membrane"/>
    <property type="evidence" value="ECO:0007669"/>
    <property type="project" value="UniProtKB-SubCell"/>
</dbReference>
<dbReference type="GO" id="GO:0061630">
    <property type="term" value="F:ubiquitin protein ligase activity"/>
    <property type="evidence" value="ECO:0007669"/>
    <property type="project" value="TreeGrafter"/>
</dbReference>
<dbReference type="InterPro" id="IPR003137">
    <property type="entry name" value="PA_domain"/>
</dbReference>
<dbReference type="Gene3D" id="3.50.30.30">
    <property type="match status" value="1"/>
</dbReference>
<proteinExistence type="predicted"/>
<gene>
    <name evidence="12" type="ORF">PLBR_LOCUS9253</name>
</gene>
<accession>A0A3P3YP92</accession>
<evidence type="ECO:0000259" key="11">
    <source>
        <dbReference type="PROSITE" id="PS50089"/>
    </source>
</evidence>
<protein>
    <recommendedName>
        <fullName evidence="11">RING-type domain-containing protein</fullName>
    </recommendedName>
</protein>
<feature type="domain" description="RING-type" evidence="11">
    <location>
        <begin position="239"/>
        <end position="281"/>
    </location>
</feature>
<keyword evidence="10" id="KW-0732">Signal</keyword>
<evidence type="ECO:0000256" key="4">
    <source>
        <dbReference type="ARBA" id="ARBA00022771"/>
    </source>
</evidence>
<evidence type="ECO:0000256" key="9">
    <source>
        <dbReference type="SAM" id="Phobius"/>
    </source>
</evidence>
<dbReference type="Pfam" id="PF02225">
    <property type="entry name" value="PA"/>
    <property type="match status" value="1"/>
</dbReference>
<dbReference type="Pfam" id="PF13639">
    <property type="entry name" value="zf-RING_2"/>
    <property type="match status" value="1"/>
</dbReference>
<dbReference type="InterPro" id="IPR051834">
    <property type="entry name" value="RING_finger_E3_ligase"/>
</dbReference>
<dbReference type="GO" id="GO:0005634">
    <property type="term" value="C:nucleus"/>
    <property type="evidence" value="ECO:0007669"/>
    <property type="project" value="TreeGrafter"/>
</dbReference>
<evidence type="ECO:0000256" key="8">
    <source>
        <dbReference type="PROSITE-ProRule" id="PRU00175"/>
    </source>
</evidence>
<evidence type="ECO:0000256" key="10">
    <source>
        <dbReference type="SAM" id="SignalP"/>
    </source>
</evidence>
<organism evidence="12 13">
    <name type="scientific">Plasmodiophora brassicae</name>
    <name type="common">Clubroot disease agent</name>
    <dbReference type="NCBI Taxonomy" id="37360"/>
    <lineage>
        <taxon>Eukaryota</taxon>
        <taxon>Sar</taxon>
        <taxon>Rhizaria</taxon>
        <taxon>Endomyxa</taxon>
        <taxon>Phytomyxea</taxon>
        <taxon>Plasmodiophorida</taxon>
        <taxon>Plasmodiophoridae</taxon>
        <taxon>Plasmodiophora</taxon>
    </lineage>
</organism>
<evidence type="ECO:0000256" key="7">
    <source>
        <dbReference type="ARBA" id="ARBA00023136"/>
    </source>
</evidence>
<feature type="signal peptide" evidence="10">
    <location>
        <begin position="1"/>
        <end position="16"/>
    </location>
</feature>
<dbReference type="SUPFAM" id="SSF52025">
    <property type="entry name" value="PA domain"/>
    <property type="match status" value="1"/>
</dbReference>
<dbReference type="GO" id="GO:0008270">
    <property type="term" value="F:zinc ion binding"/>
    <property type="evidence" value="ECO:0007669"/>
    <property type="project" value="UniProtKB-KW"/>
</dbReference>
<evidence type="ECO:0000256" key="6">
    <source>
        <dbReference type="ARBA" id="ARBA00022989"/>
    </source>
</evidence>
<dbReference type="EMBL" id="OVEO01000020">
    <property type="protein sequence ID" value="SPR02038.1"/>
    <property type="molecule type" value="Genomic_DNA"/>
</dbReference>
<name>A0A3P3YP92_PLABS</name>
<dbReference type="InterPro" id="IPR046450">
    <property type="entry name" value="PA_dom_sf"/>
</dbReference>
<keyword evidence="2 9" id="KW-0812">Transmembrane</keyword>
<dbReference type="Proteomes" id="UP000290189">
    <property type="component" value="Unassembled WGS sequence"/>
</dbReference>
<dbReference type="InterPro" id="IPR001841">
    <property type="entry name" value="Znf_RING"/>
</dbReference>